<gene>
    <name evidence="2" type="ORF">HNQ08_002193</name>
</gene>
<evidence type="ECO:0000313" key="2">
    <source>
        <dbReference type="EMBL" id="MBB5363095.1"/>
    </source>
</evidence>
<feature type="compositionally biased region" description="Polar residues" evidence="1">
    <location>
        <begin position="151"/>
        <end position="167"/>
    </location>
</feature>
<organism evidence="2 3">
    <name type="scientific">Deinococcus humi</name>
    <dbReference type="NCBI Taxonomy" id="662880"/>
    <lineage>
        <taxon>Bacteria</taxon>
        <taxon>Thermotogati</taxon>
        <taxon>Deinococcota</taxon>
        <taxon>Deinococci</taxon>
        <taxon>Deinococcales</taxon>
        <taxon>Deinococcaceae</taxon>
        <taxon>Deinococcus</taxon>
    </lineage>
</organism>
<dbReference type="AlphaFoldDB" id="A0A7W8JTT3"/>
<feature type="region of interest" description="Disordered" evidence="1">
    <location>
        <begin position="144"/>
        <end position="167"/>
    </location>
</feature>
<accession>A0A7W8JTT3</accession>
<protein>
    <submittedName>
        <fullName evidence="2">Uncharacterized protein</fullName>
    </submittedName>
</protein>
<dbReference type="RefSeq" id="WP_184131322.1">
    <property type="nucleotide sequence ID" value="NZ_JACHFL010000004.1"/>
</dbReference>
<keyword evidence="3" id="KW-1185">Reference proteome</keyword>
<sequence>MTATPARIDITGEQQGLIELGLSADARILMLEWDVPEAEIPEAVTLRLQEANGVERKLATRLNVLEFEKVSDDQAFDSLTDVLMRRAVEGTPRLALRAVVEAASQTVLAQLVNSFLTGEWPDPKAMTLAVRATRGAMAELALTTGRLGAPSPSTRGSTASAPGKSNG</sequence>
<comment type="caution">
    <text evidence="2">The sequence shown here is derived from an EMBL/GenBank/DDBJ whole genome shotgun (WGS) entry which is preliminary data.</text>
</comment>
<dbReference type="EMBL" id="JACHFL010000004">
    <property type="protein sequence ID" value="MBB5363095.1"/>
    <property type="molecule type" value="Genomic_DNA"/>
</dbReference>
<proteinExistence type="predicted"/>
<evidence type="ECO:0000256" key="1">
    <source>
        <dbReference type="SAM" id="MobiDB-lite"/>
    </source>
</evidence>
<dbReference type="Proteomes" id="UP000552709">
    <property type="component" value="Unassembled WGS sequence"/>
</dbReference>
<evidence type="ECO:0000313" key="3">
    <source>
        <dbReference type="Proteomes" id="UP000552709"/>
    </source>
</evidence>
<reference evidence="2 3" key="1">
    <citation type="submission" date="2020-08" db="EMBL/GenBank/DDBJ databases">
        <title>Genomic Encyclopedia of Type Strains, Phase IV (KMG-IV): sequencing the most valuable type-strain genomes for metagenomic binning, comparative biology and taxonomic classification.</title>
        <authorList>
            <person name="Goeker M."/>
        </authorList>
    </citation>
    <scope>NUCLEOTIDE SEQUENCE [LARGE SCALE GENOMIC DNA]</scope>
    <source>
        <strain evidence="2 3">DSM 27939</strain>
    </source>
</reference>
<name>A0A7W8JTT3_9DEIO</name>